<dbReference type="EMBL" id="GL636100">
    <property type="protein sequence ID" value="EFW13056.1"/>
    <property type="molecule type" value="Genomic_DNA"/>
</dbReference>
<evidence type="ECO:0000313" key="2">
    <source>
        <dbReference type="Proteomes" id="UP000013568"/>
    </source>
</evidence>
<reference evidence="2" key="1">
    <citation type="journal article" date="2011" name="Genome Biol. Evol.">
        <title>Massive genomic decay in Serratia symbiotica, a recently evolved symbiont of aphids.</title>
        <authorList>
            <person name="Burke G.R."/>
            <person name="Moran N.A."/>
        </authorList>
    </citation>
    <scope>NUCLEOTIDE SEQUENCE [LARGE SCALE GENOMIC DNA]</scope>
    <source>
        <strain evidence="2">Tucson</strain>
    </source>
</reference>
<protein>
    <submittedName>
        <fullName evidence="1">Uncharacterized protein</fullName>
    </submittedName>
</protein>
<dbReference type="HOGENOM" id="CLU_3337494_0_0_6"/>
<organism evidence="1 2">
    <name type="scientific">Serratia symbiotica str. Tucson</name>
    <dbReference type="NCBI Taxonomy" id="914128"/>
    <lineage>
        <taxon>Bacteria</taxon>
        <taxon>Pseudomonadati</taxon>
        <taxon>Pseudomonadota</taxon>
        <taxon>Gammaproteobacteria</taxon>
        <taxon>Enterobacterales</taxon>
        <taxon>Yersiniaceae</taxon>
        <taxon>Serratia</taxon>
        <taxon>Serratia symbiotica</taxon>
    </lineage>
</organism>
<proteinExistence type="predicted"/>
<sequence>LYAYKLEPVLDIYLSLSLKLRGFYCLVFRGVCSVRSS</sequence>
<evidence type="ECO:0000313" key="1">
    <source>
        <dbReference type="EMBL" id="EFW13056.1"/>
    </source>
</evidence>
<dbReference type="Proteomes" id="UP000013568">
    <property type="component" value="Unassembled WGS sequence"/>
</dbReference>
<dbReference type="AlphaFoldDB" id="E9CKE4"/>
<gene>
    <name evidence="1" type="ORF">SSYM_0509</name>
</gene>
<keyword evidence="2" id="KW-1185">Reference proteome</keyword>
<name>E9CKE4_9GAMM</name>
<feature type="non-terminal residue" evidence="1">
    <location>
        <position position="1"/>
    </location>
</feature>
<accession>E9CKE4</accession>